<dbReference type="EMBL" id="AGNL01005663">
    <property type="protein sequence ID" value="EJK72553.1"/>
    <property type="molecule type" value="Genomic_DNA"/>
</dbReference>
<dbReference type="AlphaFoldDB" id="K0T1M8"/>
<protein>
    <submittedName>
        <fullName evidence="1">Uncharacterized protein</fullName>
    </submittedName>
</protein>
<sequence length="180" mass="19894">MWKATCASNSVMCHVPGGDEYPSHYARALALYEATGMKCLACKEGSIQWNGSLRTDFCHLVCPDCMSVYTLCCVGDRGKVAKLFNKGFHFRASYAHIQHIEKSIASRMYILFATRSTGPAGESLLVYVAEINGASPNLNPDSFFQDRVRIKSKVIINPLLEDSQPWFNVGIPTLMSSSSQ</sequence>
<accession>K0T1M8</accession>
<gene>
    <name evidence="1" type="ORF">THAOC_05905</name>
</gene>
<proteinExistence type="predicted"/>
<organism evidence="1 2">
    <name type="scientific">Thalassiosira oceanica</name>
    <name type="common">Marine diatom</name>
    <dbReference type="NCBI Taxonomy" id="159749"/>
    <lineage>
        <taxon>Eukaryota</taxon>
        <taxon>Sar</taxon>
        <taxon>Stramenopiles</taxon>
        <taxon>Ochrophyta</taxon>
        <taxon>Bacillariophyta</taxon>
        <taxon>Coscinodiscophyceae</taxon>
        <taxon>Thalassiosirophycidae</taxon>
        <taxon>Thalassiosirales</taxon>
        <taxon>Thalassiosiraceae</taxon>
        <taxon>Thalassiosira</taxon>
    </lineage>
</organism>
<dbReference type="eggNOG" id="ENOG502QZBJ">
    <property type="taxonomic scope" value="Eukaryota"/>
</dbReference>
<evidence type="ECO:0000313" key="2">
    <source>
        <dbReference type="Proteomes" id="UP000266841"/>
    </source>
</evidence>
<comment type="caution">
    <text evidence="1">The sequence shown here is derived from an EMBL/GenBank/DDBJ whole genome shotgun (WGS) entry which is preliminary data.</text>
</comment>
<reference evidence="1 2" key="1">
    <citation type="journal article" date="2012" name="Genome Biol.">
        <title>Genome and low-iron response of an oceanic diatom adapted to chronic iron limitation.</title>
        <authorList>
            <person name="Lommer M."/>
            <person name="Specht M."/>
            <person name="Roy A.S."/>
            <person name="Kraemer L."/>
            <person name="Andreson R."/>
            <person name="Gutowska M.A."/>
            <person name="Wolf J."/>
            <person name="Bergner S.V."/>
            <person name="Schilhabel M.B."/>
            <person name="Klostermeier U.C."/>
            <person name="Beiko R.G."/>
            <person name="Rosenstiel P."/>
            <person name="Hippler M."/>
            <person name="Laroche J."/>
        </authorList>
    </citation>
    <scope>NUCLEOTIDE SEQUENCE [LARGE SCALE GENOMIC DNA]</scope>
    <source>
        <strain evidence="1 2">CCMP1005</strain>
    </source>
</reference>
<dbReference type="Proteomes" id="UP000266841">
    <property type="component" value="Unassembled WGS sequence"/>
</dbReference>
<name>K0T1M8_THAOC</name>
<evidence type="ECO:0000313" key="1">
    <source>
        <dbReference type="EMBL" id="EJK72553.1"/>
    </source>
</evidence>
<keyword evidence="2" id="KW-1185">Reference proteome</keyword>